<sequence>MQLGFIGLGTMGRPMALNLMRGGHGMSVYARRPASTQPLVDEGATACASPAAVAER</sequence>
<feature type="domain" description="6-phosphogluconate dehydrogenase NADP-binding" evidence="1">
    <location>
        <begin position="2"/>
        <end position="55"/>
    </location>
</feature>
<dbReference type="GO" id="GO:0050661">
    <property type="term" value="F:NADP binding"/>
    <property type="evidence" value="ECO:0007669"/>
    <property type="project" value="InterPro"/>
</dbReference>
<dbReference type="InterPro" id="IPR006115">
    <property type="entry name" value="6PGDH_NADP-bd"/>
</dbReference>
<dbReference type="PANTHER" id="PTHR43060">
    <property type="entry name" value="3-HYDROXYISOBUTYRATE DEHYDROGENASE-LIKE 1, MITOCHONDRIAL-RELATED"/>
    <property type="match status" value="1"/>
</dbReference>
<evidence type="ECO:0000259" key="1">
    <source>
        <dbReference type="Pfam" id="PF03446"/>
    </source>
</evidence>
<evidence type="ECO:0000313" key="2">
    <source>
        <dbReference type="EMBL" id="SUZ75107.1"/>
    </source>
</evidence>
<organism evidence="2">
    <name type="scientific">marine metagenome</name>
    <dbReference type="NCBI Taxonomy" id="408172"/>
    <lineage>
        <taxon>unclassified sequences</taxon>
        <taxon>metagenomes</taxon>
        <taxon>ecological metagenomes</taxon>
    </lineage>
</organism>
<dbReference type="GO" id="GO:0016491">
    <property type="term" value="F:oxidoreductase activity"/>
    <property type="evidence" value="ECO:0007669"/>
    <property type="project" value="InterPro"/>
</dbReference>
<dbReference type="InterPro" id="IPR002204">
    <property type="entry name" value="3-OH-isobutyrate_DH-rel_CS"/>
</dbReference>
<accession>A0A381QAL2</accession>
<dbReference type="Pfam" id="PF03446">
    <property type="entry name" value="NAD_binding_2"/>
    <property type="match status" value="1"/>
</dbReference>
<reference evidence="2" key="1">
    <citation type="submission" date="2018-05" db="EMBL/GenBank/DDBJ databases">
        <authorList>
            <person name="Lanie J.A."/>
            <person name="Ng W.-L."/>
            <person name="Kazmierczak K.M."/>
            <person name="Andrzejewski T.M."/>
            <person name="Davidsen T.M."/>
            <person name="Wayne K.J."/>
            <person name="Tettelin H."/>
            <person name="Glass J.I."/>
            <person name="Rusch D."/>
            <person name="Podicherti R."/>
            <person name="Tsui H.-C.T."/>
            <person name="Winkler M.E."/>
        </authorList>
    </citation>
    <scope>NUCLEOTIDE SEQUENCE</scope>
</reference>
<name>A0A381QAL2_9ZZZZ</name>
<proteinExistence type="predicted"/>
<dbReference type="EMBL" id="UINC01001233">
    <property type="protein sequence ID" value="SUZ75107.1"/>
    <property type="molecule type" value="Genomic_DNA"/>
</dbReference>
<dbReference type="SUPFAM" id="SSF51735">
    <property type="entry name" value="NAD(P)-binding Rossmann-fold domains"/>
    <property type="match status" value="1"/>
</dbReference>
<feature type="non-terminal residue" evidence="2">
    <location>
        <position position="56"/>
    </location>
</feature>
<gene>
    <name evidence="2" type="ORF">METZ01_LOCUS27961</name>
</gene>
<dbReference type="InterPro" id="IPR036291">
    <property type="entry name" value="NAD(P)-bd_dom_sf"/>
</dbReference>
<dbReference type="PROSITE" id="PS00895">
    <property type="entry name" value="3_HYDROXYISOBUT_DH"/>
    <property type="match status" value="1"/>
</dbReference>
<protein>
    <recommendedName>
        <fullName evidence="1">6-phosphogluconate dehydrogenase NADP-binding domain-containing protein</fullName>
    </recommendedName>
</protein>
<dbReference type="PANTHER" id="PTHR43060:SF15">
    <property type="entry name" value="3-HYDROXYISOBUTYRATE DEHYDROGENASE-LIKE 1, MITOCHONDRIAL-RELATED"/>
    <property type="match status" value="1"/>
</dbReference>
<dbReference type="Gene3D" id="3.40.50.720">
    <property type="entry name" value="NAD(P)-binding Rossmann-like Domain"/>
    <property type="match status" value="1"/>
</dbReference>
<dbReference type="AlphaFoldDB" id="A0A381QAL2"/>